<dbReference type="Pfam" id="PF01053">
    <property type="entry name" value="Cys_Met_Meta_PP"/>
    <property type="match status" value="2"/>
</dbReference>
<feature type="region of interest" description="Disordered" evidence="12">
    <location>
        <begin position="1"/>
        <end position="34"/>
    </location>
</feature>
<evidence type="ECO:0000256" key="8">
    <source>
        <dbReference type="ARBA" id="ARBA00052283"/>
    </source>
</evidence>
<evidence type="ECO:0000256" key="4">
    <source>
        <dbReference type="ARBA" id="ARBA00012085"/>
    </source>
</evidence>
<dbReference type="InterPro" id="IPR015422">
    <property type="entry name" value="PyrdxlP-dep_Trfase_small"/>
</dbReference>
<dbReference type="Gene3D" id="3.90.1150.10">
    <property type="entry name" value="Aspartate Aminotransferase, domain 1"/>
    <property type="match status" value="1"/>
</dbReference>
<dbReference type="STRING" id="307507.A0A2V0NLI7"/>
<dbReference type="GO" id="GO:0005737">
    <property type="term" value="C:cytoplasm"/>
    <property type="evidence" value="ECO:0007669"/>
    <property type="project" value="TreeGrafter"/>
</dbReference>
<dbReference type="InParanoid" id="A0A2V0NLI7"/>
<sequence>MEPPAAAAENGAAAVANGGAADRHGGHGHSHGAGHAFATQAIHGGQRPCPTTGAVFPAIYTSSTFAQTSPGVHQGFEYSRSHNPTRFAFERCVAALEGTGLSEADDTTCGAFAFASGLAAAATCFDLLDAGATVVCMDDVYGGTYRLLNGVRARTSGFTVVRADLSDPAAAAAAITGAGAGGAPAMVWLETPTNPTLKLCDVAAVAALCKEAGALCVVDNTFATPALTRPLELGADVVLSSTTKYIAGHSDTVGGVLATRSAALAARLRYLQNAVGAVMSPWDAYLALRGAKTLHVRMARHCANAAELARRLEAAGAVERVVYPGLPSHPQHALAARQMRLPSAGPRPRAGGAAPEDEPAFGGMISLHLKGGLAEGRAFLEALRLFTLAESLGGVESLAEHPAIMTHGSVPAEERAALGITDGFVRLSVGIEHVEDLWADLEGALQAAAAASAKAKAAGRGRAAAAPLATAVL</sequence>
<dbReference type="InterPro" id="IPR015421">
    <property type="entry name" value="PyrdxlP-dep_Trfase_major"/>
</dbReference>
<dbReference type="GO" id="GO:0030170">
    <property type="term" value="F:pyridoxal phosphate binding"/>
    <property type="evidence" value="ECO:0007669"/>
    <property type="project" value="InterPro"/>
</dbReference>
<dbReference type="PIRSF" id="PIRSF001434">
    <property type="entry name" value="CGS"/>
    <property type="match status" value="1"/>
</dbReference>
<dbReference type="AlphaFoldDB" id="A0A2V0NLI7"/>
<dbReference type="EMBL" id="BDRX01000004">
    <property type="protein sequence ID" value="GBF88276.1"/>
    <property type="molecule type" value="Genomic_DNA"/>
</dbReference>
<reference evidence="13 14" key="1">
    <citation type="journal article" date="2018" name="Sci. Rep.">
        <title>Raphidocelis subcapitata (=Pseudokirchneriella subcapitata) provides an insight into genome evolution and environmental adaptations in the Sphaeropleales.</title>
        <authorList>
            <person name="Suzuki S."/>
            <person name="Yamaguchi H."/>
            <person name="Nakajima N."/>
            <person name="Kawachi M."/>
        </authorList>
    </citation>
    <scope>NUCLEOTIDE SEQUENCE [LARGE SCALE GENOMIC DNA]</scope>
    <source>
        <strain evidence="13 14">NIES-35</strain>
    </source>
</reference>
<evidence type="ECO:0000256" key="7">
    <source>
        <dbReference type="ARBA" id="ARBA00029853"/>
    </source>
</evidence>
<evidence type="ECO:0000313" key="13">
    <source>
        <dbReference type="EMBL" id="GBF88276.1"/>
    </source>
</evidence>
<dbReference type="SUPFAM" id="SSF53383">
    <property type="entry name" value="PLP-dependent transferases"/>
    <property type="match status" value="1"/>
</dbReference>
<dbReference type="CDD" id="cd00614">
    <property type="entry name" value="CGS_like"/>
    <property type="match status" value="1"/>
</dbReference>
<dbReference type="OrthoDB" id="3512640at2759"/>
<evidence type="ECO:0000256" key="3">
    <source>
        <dbReference type="ARBA" id="ARBA00009077"/>
    </source>
</evidence>
<evidence type="ECO:0000256" key="11">
    <source>
        <dbReference type="RuleBase" id="RU362118"/>
    </source>
</evidence>
<comment type="cofactor">
    <cofactor evidence="1 11">
        <name>pyridoxal 5'-phosphate</name>
        <dbReference type="ChEBI" id="CHEBI:597326"/>
    </cofactor>
</comment>
<comment type="similarity">
    <text evidence="3 11">Belongs to the trans-sulfuration enzymes family.</text>
</comment>
<dbReference type="FunFam" id="3.40.640.10:FF:000009">
    <property type="entry name" value="Cystathionine gamma-synthase homolog"/>
    <property type="match status" value="1"/>
</dbReference>
<comment type="subunit">
    <text evidence="9">Forms homodimers. May form homotetramers from two homodimers.</text>
</comment>
<evidence type="ECO:0000256" key="6">
    <source>
        <dbReference type="ARBA" id="ARBA00023192"/>
    </source>
</evidence>
<evidence type="ECO:0000256" key="1">
    <source>
        <dbReference type="ARBA" id="ARBA00001933"/>
    </source>
</evidence>
<keyword evidence="13" id="KW-0456">Lyase</keyword>
<keyword evidence="6" id="KW-0198">Cysteine biosynthesis</keyword>
<feature type="compositionally biased region" description="Low complexity" evidence="12">
    <location>
        <begin position="1"/>
        <end position="20"/>
    </location>
</feature>
<keyword evidence="6" id="KW-0028">Amino-acid biosynthesis</keyword>
<keyword evidence="14" id="KW-1185">Reference proteome</keyword>
<protein>
    <recommendedName>
        <fullName evidence="4">cystathionine gamma-lyase</fullName>
        <ecNumber evidence="4">4.4.1.1</ecNumber>
    </recommendedName>
    <alternativeName>
        <fullName evidence="7">Gamma-cystathionase</fullName>
    </alternativeName>
</protein>
<dbReference type="FunFam" id="3.90.1150.10:FF:000008">
    <property type="entry name" value="Cystathionine gamma-synthase"/>
    <property type="match status" value="1"/>
</dbReference>
<dbReference type="InterPro" id="IPR054542">
    <property type="entry name" value="Cys_met_metab_PP"/>
</dbReference>
<dbReference type="GO" id="GO:0019346">
    <property type="term" value="P:transsulfuration"/>
    <property type="evidence" value="ECO:0007669"/>
    <property type="project" value="InterPro"/>
</dbReference>
<dbReference type="Proteomes" id="UP000247498">
    <property type="component" value="Unassembled WGS sequence"/>
</dbReference>
<dbReference type="PANTHER" id="PTHR11808:SF15">
    <property type="entry name" value="CYSTATHIONINE GAMMA-LYASE"/>
    <property type="match status" value="1"/>
</dbReference>
<keyword evidence="5 10" id="KW-0663">Pyridoxal phosphate</keyword>
<dbReference type="FunCoup" id="A0A2V0NLI7">
    <property type="interactions" value="990"/>
</dbReference>
<proteinExistence type="inferred from homology"/>
<feature type="modified residue" description="N6-(pyridoxal phosphate)lysine" evidence="10">
    <location>
        <position position="244"/>
    </location>
</feature>
<evidence type="ECO:0000313" key="14">
    <source>
        <dbReference type="Proteomes" id="UP000247498"/>
    </source>
</evidence>
<dbReference type="GO" id="GO:0019343">
    <property type="term" value="P:cysteine biosynthetic process via cystathionine"/>
    <property type="evidence" value="ECO:0007669"/>
    <property type="project" value="TreeGrafter"/>
</dbReference>
<evidence type="ECO:0000256" key="9">
    <source>
        <dbReference type="ARBA" id="ARBA00064715"/>
    </source>
</evidence>
<dbReference type="InterPro" id="IPR000277">
    <property type="entry name" value="Cys/Met-Metab_PyrdxlP-dep_enz"/>
</dbReference>
<name>A0A2V0NLI7_9CHLO</name>
<dbReference type="EC" id="4.4.1.1" evidence="4"/>
<comment type="catalytic activity">
    <reaction evidence="8">
        <text>L,L-cystathionine + H2O = L-homocysteine + pyruvate + NH4(+)</text>
        <dbReference type="Rhea" id="RHEA:13965"/>
        <dbReference type="ChEBI" id="CHEBI:15361"/>
        <dbReference type="ChEBI" id="CHEBI:15377"/>
        <dbReference type="ChEBI" id="CHEBI:28938"/>
        <dbReference type="ChEBI" id="CHEBI:58161"/>
        <dbReference type="ChEBI" id="CHEBI:58199"/>
    </reaction>
    <physiologicalReaction direction="left-to-right" evidence="8">
        <dbReference type="Rhea" id="RHEA:13966"/>
    </physiologicalReaction>
</comment>
<comment type="caution">
    <text evidence="13">The sequence shown here is derived from an EMBL/GenBank/DDBJ whole genome shotgun (WGS) entry which is preliminary data.</text>
</comment>
<dbReference type="GO" id="GO:0047804">
    <property type="term" value="F:cysteine-S-conjugate beta-lyase activity"/>
    <property type="evidence" value="ECO:0007669"/>
    <property type="project" value="UniProtKB-ARBA"/>
</dbReference>
<evidence type="ECO:0000256" key="2">
    <source>
        <dbReference type="ARBA" id="ARBA00005038"/>
    </source>
</evidence>
<dbReference type="GO" id="GO:0004123">
    <property type="term" value="F:cystathionine gamma-lyase activity"/>
    <property type="evidence" value="ECO:0007669"/>
    <property type="project" value="TreeGrafter"/>
</dbReference>
<evidence type="ECO:0000256" key="12">
    <source>
        <dbReference type="SAM" id="MobiDB-lite"/>
    </source>
</evidence>
<dbReference type="InterPro" id="IPR015424">
    <property type="entry name" value="PyrdxlP-dep_Trfase"/>
</dbReference>
<evidence type="ECO:0000256" key="10">
    <source>
        <dbReference type="PIRSR" id="PIRSR001434-2"/>
    </source>
</evidence>
<dbReference type="Gene3D" id="3.40.640.10">
    <property type="entry name" value="Type I PLP-dependent aspartate aminotransferase-like (Major domain)"/>
    <property type="match status" value="1"/>
</dbReference>
<evidence type="ECO:0000256" key="5">
    <source>
        <dbReference type="ARBA" id="ARBA00022898"/>
    </source>
</evidence>
<gene>
    <name evidence="13" type="ORF">Rsub_00988</name>
</gene>
<accession>A0A2V0NLI7</accession>
<dbReference type="PROSITE" id="PS00868">
    <property type="entry name" value="CYS_MET_METAB_PP"/>
    <property type="match status" value="1"/>
</dbReference>
<dbReference type="PANTHER" id="PTHR11808">
    <property type="entry name" value="TRANS-SULFURATION ENZYME FAMILY MEMBER"/>
    <property type="match status" value="1"/>
</dbReference>
<organism evidence="13 14">
    <name type="scientific">Raphidocelis subcapitata</name>
    <dbReference type="NCBI Taxonomy" id="307507"/>
    <lineage>
        <taxon>Eukaryota</taxon>
        <taxon>Viridiplantae</taxon>
        <taxon>Chlorophyta</taxon>
        <taxon>core chlorophytes</taxon>
        <taxon>Chlorophyceae</taxon>
        <taxon>CS clade</taxon>
        <taxon>Sphaeropleales</taxon>
        <taxon>Selenastraceae</taxon>
        <taxon>Raphidocelis</taxon>
    </lineage>
</organism>
<dbReference type="GO" id="GO:0003962">
    <property type="term" value="F:cystathionine gamma-synthase activity"/>
    <property type="evidence" value="ECO:0007669"/>
    <property type="project" value="TreeGrafter"/>
</dbReference>
<comment type="pathway">
    <text evidence="2">Amino-acid biosynthesis; L-cysteine biosynthesis; L-cysteine from L-homocysteine and L-serine: step 2/2.</text>
</comment>